<feature type="domain" description="ChrR-like cupin" evidence="1">
    <location>
        <begin position="184"/>
        <end position="272"/>
    </location>
</feature>
<dbReference type="KEGG" id="metu:GNH96_15345"/>
<evidence type="ECO:0000313" key="3">
    <source>
        <dbReference type="Proteomes" id="UP000503004"/>
    </source>
</evidence>
<name>A0A858QC56_9GAMM</name>
<proteinExistence type="predicted"/>
<dbReference type="EMBL" id="CP046565">
    <property type="protein sequence ID" value="QJD31488.1"/>
    <property type="molecule type" value="Genomic_DNA"/>
</dbReference>
<dbReference type="Proteomes" id="UP000503004">
    <property type="component" value="Chromosome"/>
</dbReference>
<dbReference type="InterPro" id="IPR014710">
    <property type="entry name" value="RmlC-like_jellyroll"/>
</dbReference>
<dbReference type="SUPFAM" id="SSF51182">
    <property type="entry name" value="RmlC-like cupins"/>
    <property type="match status" value="2"/>
</dbReference>
<dbReference type="Pfam" id="PF12973">
    <property type="entry name" value="Cupin_7"/>
    <property type="match status" value="2"/>
</dbReference>
<dbReference type="PANTHER" id="PTHR40112">
    <property type="entry name" value="H2HPP ISOMERASE"/>
    <property type="match status" value="1"/>
</dbReference>
<evidence type="ECO:0000313" key="2">
    <source>
        <dbReference type="EMBL" id="QJD31488.1"/>
    </source>
</evidence>
<sequence length="278" mass="30057">MSTRPEFPNLPAESEQTELNELLAENLAPIELSSGTRAALRAGLMERIARSVAEHAGLLTVRLKDGAWQTLRRGVRFKPLWTGPAGSSVLIEFAPGASLPAHRHNWMEEGIVLRGGLQMGSLDLGPLDYHVSPAGSRHESIRSRQGALAYLRGTSLGSKSSVLRELMGGWLPFAGPASATVFAGKKDDWVEVGEGVMKKELCSDGTLASRFYRLEPGAKVPGHSHLQDEECMMLEGEVFLGDILLRAGEYQLAPVGSRHGEVYSDVGATLFVRGARDD</sequence>
<dbReference type="InterPro" id="IPR025979">
    <property type="entry name" value="ChrR-like_cupin_dom"/>
</dbReference>
<evidence type="ECO:0000259" key="1">
    <source>
        <dbReference type="Pfam" id="PF12973"/>
    </source>
</evidence>
<reference evidence="3" key="1">
    <citation type="submission" date="2019-12" db="EMBL/GenBank/DDBJ databases">
        <authorList>
            <person name="Awala S.I."/>
            <person name="Rhee S.K."/>
        </authorList>
    </citation>
    <scope>NUCLEOTIDE SEQUENCE [LARGE SCALE GENOMIC DNA]</scope>
    <source>
        <strain evidence="3">IM1</strain>
    </source>
</reference>
<dbReference type="InterPro" id="IPR052535">
    <property type="entry name" value="Bacilysin_H2HPP_isomerase"/>
</dbReference>
<feature type="domain" description="ChrR-like cupin" evidence="1">
    <location>
        <begin position="60"/>
        <end position="149"/>
    </location>
</feature>
<dbReference type="AlphaFoldDB" id="A0A858QC56"/>
<protein>
    <recommendedName>
        <fullName evidence="1">ChrR-like cupin domain-containing protein</fullName>
    </recommendedName>
</protein>
<dbReference type="Gene3D" id="2.60.120.10">
    <property type="entry name" value="Jelly Rolls"/>
    <property type="match status" value="2"/>
</dbReference>
<organism evidence="2 3">
    <name type="scientific">Methylococcus geothermalis</name>
    <dbReference type="NCBI Taxonomy" id="2681310"/>
    <lineage>
        <taxon>Bacteria</taxon>
        <taxon>Pseudomonadati</taxon>
        <taxon>Pseudomonadota</taxon>
        <taxon>Gammaproteobacteria</taxon>
        <taxon>Methylococcales</taxon>
        <taxon>Methylococcaceae</taxon>
        <taxon>Methylococcus</taxon>
    </lineage>
</organism>
<accession>A0A858QC56</accession>
<dbReference type="InterPro" id="IPR011051">
    <property type="entry name" value="RmlC_Cupin_sf"/>
</dbReference>
<gene>
    <name evidence="2" type="ORF">GNH96_15345</name>
</gene>
<dbReference type="PANTHER" id="PTHR40112:SF1">
    <property type="entry name" value="H2HPP ISOMERASE"/>
    <property type="match status" value="1"/>
</dbReference>
<keyword evidence="3" id="KW-1185">Reference proteome</keyword>